<comment type="subcellular location">
    <subcellularLocation>
        <location evidence="2">Nucleus</location>
    </subcellularLocation>
</comment>
<evidence type="ECO:0000256" key="8">
    <source>
        <dbReference type="ARBA" id="ARBA00023242"/>
    </source>
</evidence>
<organism evidence="11 12">
    <name type="scientific">Penaeus vannamei</name>
    <name type="common">Whiteleg shrimp</name>
    <name type="synonym">Litopenaeus vannamei</name>
    <dbReference type="NCBI Taxonomy" id="6689"/>
    <lineage>
        <taxon>Eukaryota</taxon>
        <taxon>Metazoa</taxon>
        <taxon>Ecdysozoa</taxon>
        <taxon>Arthropoda</taxon>
        <taxon>Crustacea</taxon>
        <taxon>Multicrustacea</taxon>
        <taxon>Malacostraca</taxon>
        <taxon>Eumalacostraca</taxon>
        <taxon>Eucarida</taxon>
        <taxon>Decapoda</taxon>
        <taxon>Dendrobranchiata</taxon>
        <taxon>Penaeoidea</taxon>
        <taxon>Penaeidae</taxon>
        <taxon>Penaeus</taxon>
    </lineage>
</organism>
<comment type="caution">
    <text evidence="11">The sequence shown here is derived from an EMBL/GenBank/DDBJ whole genome shotgun (WGS) entry which is preliminary data.</text>
</comment>
<feature type="region of interest" description="Disordered" evidence="9">
    <location>
        <begin position="81"/>
        <end position="104"/>
    </location>
</feature>
<keyword evidence="12" id="KW-1185">Reference proteome</keyword>
<evidence type="ECO:0000313" key="12">
    <source>
        <dbReference type="Proteomes" id="UP000283509"/>
    </source>
</evidence>
<evidence type="ECO:0000256" key="1">
    <source>
        <dbReference type="ARBA" id="ARBA00001954"/>
    </source>
</evidence>
<dbReference type="Pfam" id="PF13532">
    <property type="entry name" value="2OG-FeII_Oxy_2"/>
    <property type="match status" value="1"/>
</dbReference>
<gene>
    <name evidence="11" type="ORF">C7M84_010876</name>
</gene>
<keyword evidence="4" id="KW-0479">Metal-binding</keyword>
<name>A0A3R7SQI9_PENVA</name>
<dbReference type="GO" id="GO:0046872">
    <property type="term" value="F:metal ion binding"/>
    <property type="evidence" value="ECO:0007669"/>
    <property type="project" value="UniProtKB-KW"/>
</dbReference>
<feature type="domain" description="Fe2OG dioxygenase" evidence="10">
    <location>
        <begin position="34"/>
        <end position="181"/>
    </location>
</feature>
<reference evidence="11 12" key="1">
    <citation type="submission" date="2018-04" db="EMBL/GenBank/DDBJ databases">
        <authorList>
            <person name="Zhang X."/>
            <person name="Yuan J."/>
            <person name="Li F."/>
            <person name="Xiang J."/>
        </authorList>
    </citation>
    <scope>NUCLEOTIDE SEQUENCE [LARGE SCALE GENOMIC DNA]</scope>
    <source>
        <tissue evidence="11">Muscle</tissue>
    </source>
</reference>
<evidence type="ECO:0000256" key="6">
    <source>
        <dbReference type="ARBA" id="ARBA00023002"/>
    </source>
</evidence>
<dbReference type="AlphaFoldDB" id="A0A3R7SQI9"/>
<keyword evidence="5 11" id="KW-0223">Dioxygenase</keyword>
<proteinExistence type="inferred from homology"/>
<dbReference type="GO" id="GO:0005634">
    <property type="term" value="C:nucleus"/>
    <property type="evidence" value="ECO:0007669"/>
    <property type="project" value="UniProtKB-SubCell"/>
</dbReference>
<dbReference type="Proteomes" id="UP000283509">
    <property type="component" value="Unassembled WGS sequence"/>
</dbReference>
<feature type="compositionally biased region" description="Low complexity" evidence="9">
    <location>
        <begin position="95"/>
        <end position="104"/>
    </location>
</feature>
<evidence type="ECO:0000256" key="9">
    <source>
        <dbReference type="SAM" id="MobiDB-lite"/>
    </source>
</evidence>
<accession>A0A3R7SQI9</accession>
<dbReference type="PANTHER" id="PTHR46030:SF1">
    <property type="entry name" value="ALPHA-KETOGLUTARATE-DEPENDENT DIOXYGENASE ALKB HOMOLOG 6"/>
    <property type="match status" value="1"/>
</dbReference>
<comment type="similarity">
    <text evidence="3">Belongs to the alkB family.</text>
</comment>
<dbReference type="InterPro" id="IPR005123">
    <property type="entry name" value="Oxoglu/Fe-dep_dioxygenase_dom"/>
</dbReference>
<evidence type="ECO:0000256" key="5">
    <source>
        <dbReference type="ARBA" id="ARBA00022964"/>
    </source>
</evidence>
<dbReference type="SUPFAM" id="SSF51197">
    <property type="entry name" value="Clavaminate synthase-like"/>
    <property type="match status" value="1"/>
</dbReference>
<dbReference type="Gene3D" id="2.60.120.590">
    <property type="entry name" value="Alpha-ketoglutarate-dependent dioxygenase AlkB-like"/>
    <property type="match status" value="1"/>
</dbReference>
<dbReference type="STRING" id="6689.A0A3R7SQI9"/>
<dbReference type="EMBL" id="QCYY01002381">
    <property type="protein sequence ID" value="ROT70810.1"/>
    <property type="molecule type" value="Genomic_DNA"/>
</dbReference>
<evidence type="ECO:0000259" key="10">
    <source>
        <dbReference type="PROSITE" id="PS51471"/>
    </source>
</evidence>
<evidence type="ECO:0000313" key="11">
    <source>
        <dbReference type="EMBL" id="ROT70810.1"/>
    </source>
</evidence>
<evidence type="ECO:0000256" key="3">
    <source>
        <dbReference type="ARBA" id="ARBA00007879"/>
    </source>
</evidence>
<dbReference type="PANTHER" id="PTHR46030">
    <property type="entry name" value="ALPHA-KETOGLUTARATE-DEPENDENT DIOXYGENASE ALKB HOMOLOG 6"/>
    <property type="match status" value="1"/>
</dbReference>
<reference evidence="11 12" key="2">
    <citation type="submission" date="2019-01" db="EMBL/GenBank/DDBJ databases">
        <title>The decoding of complex shrimp genome reveals the adaptation for benthos swimmer, frequently molting mechanism and breeding impact on genome.</title>
        <authorList>
            <person name="Sun Y."/>
            <person name="Gao Y."/>
            <person name="Yu Y."/>
        </authorList>
    </citation>
    <scope>NUCLEOTIDE SEQUENCE [LARGE SCALE GENOMIC DNA]</scope>
    <source>
        <tissue evidence="11">Muscle</tissue>
    </source>
</reference>
<comment type="cofactor">
    <cofactor evidence="1">
        <name>Fe(2+)</name>
        <dbReference type="ChEBI" id="CHEBI:29033"/>
    </cofactor>
</comment>
<protein>
    <submittedName>
        <fullName evidence="11">Putative alpha-ketoglutarate-dependent dioxygenase alkB-like 6 isoform X2</fullName>
    </submittedName>
</protein>
<evidence type="ECO:0000256" key="7">
    <source>
        <dbReference type="ARBA" id="ARBA00023004"/>
    </source>
</evidence>
<dbReference type="InterPro" id="IPR037151">
    <property type="entry name" value="AlkB-like_sf"/>
</dbReference>
<keyword evidence="7" id="KW-0408">Iron</keyword>
<dbReference type="OrthoDB" id="412814at2759"/>
<keyword evidence="6" id="KW-0560">Oxidoreductase</keyword>
<dbReference type="GO" id="GO:0051213">
    <property type="term" value="F:dioxygenase activity"/>
    <property type="evidence" value="ECO:0007669"/>
    <property type="project" value="UniProtKB-KW"/>
</dbReference>
<evidence type="ECO:0000256" key="2">
    <source>
        <dbReference type="ARBA" id="ARBA00004123"/>
    </source>
</evidence>
<dbReference type="InterPro" id="IPR032862">
    <property type="entry name" value="ALKBH6"/>
</dbReference>
<dbReference type="InterPro" id="IPR027450">
    <property type="entry name" value="AlkB-like"/>
</dbReference>
<evidence type="ECO:0000256" key="4">
    <source>
        <dbReference type="ARBA" id="ARBA00022723"/>
    </source>
</evidence>
<dbReference type="PROSITE" id="PS51471">
    <property type="entry name" value="FE2OG_OXY"/>
    <property type="match status" value="1"/>
</dbReference>
<sequence length="195" mass="22066">MDRQCVKLTQSLCPQWLQHQMDRITGLGVFGEKKPNHVLVNEYLPGQGIMPHEDGPLFYPTITTISLGGPCQLNLYRPHTSMQNHSEEQDEGTENGEQNGEENSNNLEYDLEARYVGSLLLEARSLLVLQEDLYVTFLHGIEETKQDVVTDRILNLGSCTVNVGDTVERSTRISLTIRHVPRVIKAKLLLGKNRR</sequence>
<keyword evidence="8" id="KW-0539">Nucleus</keyword>